<evidence type="ECO:0000313" key="3">
    <source>
        <dbReference type="EMBL" id="CAD7013220.1"/>
    </source>
</evidence>
<gene>
    <name evidence="3" type="ORF">CCAP1982_LOCUS21291</name>
</gene>
<reference evidence="3" key="1">
    <citation type="submission" date="2020-11" db="EMBL/GenBank/DDBJ databases">
        <authorList>
            <person name="Whitehead M."/>
        </authorList>
    </citation>
    <scope>NUCLEOTIDE SEQUENCE</scope>
    <source>
        <strain evidence="3">EGII</strain>
    </source>
</reference>
<protein>
    <submittedName>
        <fullName evidence="3">(Mediterranean fruit fly) hypothetical protein</fullName>
    </submittedName>
</protein>
<dbReference type="PROSITE" id="PS51257">
    <property type="entry name" value="PROKAR_LIPOPROTEIN"/>
    <property type="match status" value="1"/>
</dbReference>
<dbReference type="AlphaFoldDB" id="A0A811VD43"/>
<feature type="chain" id="PRO_5032532066" evidence="2">
    <location>
        <begin position="20"/>
        <end position="159"/>
    </location>
</feature>
<keyword evidence="4" id="KW-1185">Reference proteome</keyword>
<keyword evidence="2" id="KW-0732">Signal</keyword>
<proteinExistence type="predicted"/>
<comment type="caution">
    <text evidence="3">The sequence shown here is derived from an EMBL/GenBank/DDBJ whole genome shotgun (WGS) entry which is preliminary data.</text>
</comment>
<sequence length="159" mass="17070">MRISCKAYVMAFFFTLASCQSTRQSDSRSGNRYRNRASSDLPQGRTLGLIRPLLGGIRPIASAIGFDPIRPGGSLGGGGLQSDPIYGGGYPGYGGYGGYAGYPYYGGYAGLFSGYRPYAYRPRPYYPYTVDIIHMAVIILMAAISVQAHMAHMAVVVVG</sequence>
<dbReference type="Proteomes" id="UP000606786">
    <property type="component" value="Unassembled WGS sequence"/>
</dbReference>
<organism evidence="3 4">
    <name type="scientific">Ceratitis capitata</name>
    <name type="common">Mediterranean fruit fly</name>
    <name type="synonym">Tephritis capitata</name>
    <dbReference type="NCBI Taxonomy" id="7213"/>
    <lineage>
        <taxon>Eukaryota</taxon>
        <taxon>Metazoa</taxon>
        <taxon>Ecdysozoa</taxon>
        <taxon>Arthropoda</taxon>
        <taxon>Hexapoda</taxon>
        <taxon>Insecta</taxon>
        <taxon>Pterygota</taxon>
        <taxon>Neoptera</taxon>
        <taxon>Endopterygota</taxon>
        <taxon>Diptera</taxon>
        <taxon>Brachycera</taxon>
        <taxon>Muscomorpha</taxon>
        <taxon>Tephritoidea</taxon>
        <taxon>Tephritidae</taxon>
        <taxon>Ceratitis</taxon>
        <taxon>Ceratitis</taxon>
    </lineage>
</organism>
<feature type="transmembrane region" description="Helical" evidence="1">
    <location>
        <begin position="125"/>
        <end position="144"/>
    </location>
</feature>
<evidence type="ECO:0000313" key="4">
    <source>
        <dbReference type="Proteomes" id="UP000606786"/>
    </source>
</evidence>
<name>A0A811VD43_CERCA</name>
<keyword evidence="1" id="KW-0472">Membrane</keyword>
<keyword evidence="1" id="KW-1133">Transmembrane helix</keyword>
<evidence type="ECO:0000256" key="2">
    <source>
        <dbReference type="SAM" id="SignalP"/>
    </source>
</evidence>
<evidence type="ECO:0000256" key="1">
    <source>
        <dbReference type="SAM" id="Phobius"/>
    </source>
</evidence>
<dbReference type="EMBL" id="CAJHJT010000056">
    <property type="protein sequence ID" value="CAD7013220.1"/>
    <property type="molecule type" value="Genomic_DNA"/>
</dbReference>
<feature type="signal peptide" evidence="2">
    <location>
        <begin position="1"/>
        <end position="19"/>
    </location>
</feature>
<accession>A0A811VD43</accession>
<keyword evidence="1" id="KW-0812">Transmembrane</keyword>